<reference evidence="1" key="2">
    <citation type="submission" date="2023-06" db="EMBL/GenBank/DDBJ databases">
        <authorList>
            <consortium name="Lawrence Berkeley National Laboratory"/>
            <person name="Haridas S."/>
            <person name="Hensen N."/>
            <person name="Bonometti L."/>
            <person name="Westerberg I."/>
            <person name="Brannstrom I.O."/>
            <person name="Guillou S."/>
            <person name="Cros-Aarteil S."/>
            <person name="Calhoun S."/>
            <person name="Kuo A."/>
            <person name="Mondo S."/>
            <person name="Pangilinan J."/>
            <person name="Riley R."/>
            <person name="Labutti K."/>
            <person name="Andreopoulos B."/>
            <person name="Lipzen A."/>
            <person name="Chen C."/>
            <person name="Yanf M."/>
            <person name="Daum C."/>
            <person name="Ng V."/>
            <person name="Clum A."/>
            <person name="Steindorff A."/>
            <person name="Ohm R."/>
            <person name="Martin F."/>
            <person name="Silar P."/>
            <person name="Natvig D."/>
            <person name="Lalanne C."/>
            <person name="Gautier V."/>
            <person name="Ament-Velasquez S.L."/>
            <person name="Kruys A."/>
            <person name="Hutchinson M.I."/>
            <person name="Powell A.J."/>
            <person name="Barry K."/>
            <person name="Miller A.N."/>
            <person name="Grigoriev I.V."/>
            <person name="Debuchy R."/>
            <person name="Gladieux P."/>
            <person name="Thoren M.H."/>
            <person name="Johannesson H."/>
        </authorList>
    </citation>
    <scope>NUCLEOTIDE SEQUENCE</scope>
    <source>
        <strain evidence="1">CBS 955.72</strain>
    </source>
</reference>
<organism evidence="1 2">
    <name type="scientific">Lasiosphaeria hispida</name>
    <dbReference type="NCBI Taxonomy" id="260671"/>
    <lineage>
        <taxon>Eukaryota</taxon>
        <taxon>Fungi</taxon>
        <taxon>Dikarya</taxon>
        <taxon>Ascomycota</taxon>
        <taxon>Pezizomycotina</taxon>
        <taxon>Sordariomycetes</taxon>
        <taxon>Sordariomycetidae</taxon>
        <taxon>Sordariales</taxon>
        <taxon>Lasiosphaeriaceae</taxon>
        <taxon>Lasiosphaeria</taxon>
    </lineage>
</organism>
<protein>
    <submittedName>
        <fullName evidence="1">Uncharacterized protein</fullName>
    </submittedName>
</protein>
<dbReference type="Proteomes" id="UP001275084">
    <property type="component" value="Unassembled WGS sequence"/>
</dbReference>
<proteinExistence type="predicted"/>
<gene>
    <name evidence="1" type="ORF">B0T25DRAFT_536735</name>
</gene>
<sequence length="181" mass="20133">MCTTFLVQELNKMSSRDAIIKLGAPRFTNIPRPTDFVGPSSEWLACRQWHISHSTQPQVATKRNARLSLRLASEPGSELIAAHSHQDLDSPVIKSSESRLLSVCADGVDNIIWRDAPGKCEYEVLAWGKEGQLEDWMIEDGSLWISDSSGERRGDWRNSLVSCDESGHTKFPFSSVILSCG</sequence>
<evidence type="ECO:0000313" key="1">
    <source>
        <dbReference type="EMBL" id="KAK3356434.1"/>
    </source>
</evidence>
<keyword evidence="2" id="KW-1185">Reference proteome</keyword>
<reference evidence="1" key="1">
    <citation type="journal article" date="2023" name="Mol. Phylogenet. Evol.">
        <title>Genome-scale phylogeny and comparative genomics of the fungal order Sordariales.</title>
        <authorList>
            <person name="Hensen N."/>
            <person name="Bonometti L."/>
            <person name="Westerberg I."/>
            <person name="Brannstrom I.O."/>
            <person name="Guillou S."/>
            <person name="Cros-Aarteil S."/>
            <person name="Calhoun S."/>
            <person name="Haridas S."/>
            <person name="Kuo A."/>
            <person name="Mondo S."/>
            <person name="Pangilinan J."/>
            <person name="Riley R."/>
            <person name="LaButti K."/>
            <person name="Andreopoulos B."/>
            <person name="Lipzen A."/>
            <person name="Chen C."/>
            <person name="Yan M."/>
            <person name="Daum C."/>
            <person name="Ng V."/>
            <person name="Clum A."/>
            <person name="Steindorff A."/>
            <person name="Ohm R.A."/>
            <person name="Martin F."/>
            <person name="Silar P."/>
            <person name="Natvig D.O."/>
            <person name="Lalanne C."/>
            <person name="Gautier V."/>
            <person name="Ament-Velasquez S.L."/>
            <person name="Kruys A."/>
            <person name="Hutchinson M.I."/>
            <person name="Powell A.J."/>
            <person name="Barry K."/>
            <person name="Miller A.N."/>
            <person name="Grigoriev I.V."/>
            <person name="Debuchy R."/>
            <person name="Gladieux P."/>
            <person name="Hiltunen Thoren M."/>
            <person name="Johannesson H."/>
        </authorList>
    </citation>
    <scope>NUCLEOTIDE SEQUENCE</scope>
    <source>
        <strain evidence="1">CBS 955.72</strain>
    </source>
</reference>
<accession>A0AAJ0HKR9</accession>
<name>A0AAJ0HKR9_9PEZI</name>
<dbReference type="EMBL" id="JAUIQD010000003">
    <property type="protein sequence ID" value="KAK3356434.1"/>
    <property type="molecule type" value="Genomic_DNA"/>
</dbReference>
<comment type="caution">
    <text evidence="1">The sequence shown here is derived from an EMBL/GenBank/DDBJ whole genome shotgun (WGS) entry which is preliminary data.</text>
</comment>
<dbReference type="AlphaFoldDB" id="A0AAJ0HKR9"/>
<evidence type="ECO:0000313" key="2">
    <source>
        <dbReference type="Proteomes" id="UP001275084"/>
    </source>
</evidence>